<evidence type="ECO:0000256" key="7">
    <source>
        <dbReference type="ARBA" id="ARBA00022741"/>
    </source>
</evidence>
<dbReference type="InterPro" id="IPR005821">
    <property type="entry name" value="Ion_trans_dom"/>
</dbReference>
<evidence type="ECO:0000256" key="10">
    <source>
        <dbReference type="ARBA" id="ARBA00022958"/>
    </source>
</evidence>
<evidence type="ECO:0000313" key="21">
    <source>
        <dbReference type="EMBL" id="TCS37681.1"/>
    </source>
</evidence>
<gene>
    <name evidence="21" type="ORF">BCF53_11840</name>
</gene>
<comment type="similarity">
    <text evidence="18">Belongs to the potassium channel family.</text>
</comment>
<comment type="subcellular location">
    <subcellularLocation>
        <location evidence="1">Cell membrane</location>
        <topology evidence="1">Multi-pass membrane protein</topology>
    </subcellularLocation>
</comment>
<keyword evidence="9" id="KW-0851">Voltage-gated channel</keyword>
<keyword evidence="11 19" id="KW-1133">Transmembrane helix</keyword>
<dbReference type="PRINTS" id="PR00169">
    <property type="entry name" value="KCHANNEL"/>
</dbReference>
<feature type="transmembrane region" description="Helical" evidence="19">
    <location>
        <begin position="21"/>
        <end position="42"/>
    </location>
</feature>
<keyword evidence="12" id="KW-0406">Ion transport</keyword>
<feature type="domain" description="Ion transport" evidence="20">
    <location>
        <begin position="23"/>
        <end position="248"/>
    </location>
</feature>
<keyword evidence="4" id="KW-0633">Potassium transport</keyword>
<comment type="caution">
    <text evidence="21">The sequence shown here is derived from an EMBL/GenBank/DDBJ whole genome shotgun (WGS) entry which is preliminary data.</text>
</comment>
<evidence type="ECO:0000256" key="14">
    <source>
        <dbReference type="ARBA" id="ARBA00023149"/>
    </source>
</evidence>
<evidence type="ECO:0000256" key="6">
    <source>
        <dbReference type="ARBA" id="ARBA00022692"/>
    </source>
</evidence>
<dbReference type="GO" id="GO:0030552">
    <property type="term" value="F:cAMP binding"/>
    <property type="evidence" value="ECO:0007669"/>
    <property type="project" value="UniProtKB-KW"/>
</dbReference>
<keyword evidence="22" id="KW-1185">Reference proteome</keyword>
<dbReference type="EMBL" id="SLZR01000018">
    <property type="protein sequence ID" value="TCS37681.1"/>
    <property type="molecule type" value="Genomic_DNA"/>
</dbReference>
<keyword evidence="8" id="KW-0631">Potassium channel</keyword>
<dbReference type="RefSeq" id="WP_132703241.1">
    <property type="nucleotide sequence ID" value="NZ_SLZR01000018.1"/>
</dbReference>
<keyword evidence="13 19" id="KW-0472">Membrane</keyword>
<evidence type="ECO:0000256" key="15">
    <source>
        <dbReference type="ARBA" id="ARBA00023286"/>
    </source>
</evidence>
<dbReference type="SUPFAM" id="SSF81324">
    <property type="entry name" value="Voltage-gated potassium channels"/>
    <property type="match status" value="1"/>
</dbReference>
<dbReference type="GO" id="GO:0008076">
    <property type="term" value="C:voltage-gated potassium channel complex"/>
    <property type="evidence" value="ECO:0007669"/>
    <property type="project" value="InterPro"/>
</dbReference>
<keyword evidence="6 19" id="KW-0812">Transmembrane</keyword>
<evidence type="ECO:0000256" key="17">
    <source>
        <dbReference type="ARBA" id="ARBA00058429"/>
    </source>
</evidence>
<keyword evidence="3" id="KW-1003">Cell membrane</keyword>
<evidence type="ECO:0000256" key="4">
    <source>
        <dbReference type="ARBA" id="ARBA00022538"/>
    </source>
</evidence>
<dbReference type="FunFam" id="1.10.287.70:FF:000181">
    <property type="entry name" value="Cyclic nucleotide-gated potassium channel mll3241"/>
    <property type="match status" value="1"/>
</dbReference>
<feature type="transmembrane region" description="Helical" evidence="19">
    <location>
        <begin position="96"/>
        <end position="120"/>
    </location>
</feature>
<keyword evidence="16 21" id="KW-0407">Ion channel</keyword>
<accession>A0A4R3HZB1</accession>
<keyword evidence="5" id="KW-0116">cAMP-binding</keyword>
<evidence type="ECO:0000256" key="3">
    <source>
        <dbReference type="ARBA" id="ARBA00022475"/>
    </source>
</evidence>
<name>A0A4R3HZB1_9GAMM</name>
<evidence type="ECO:0000256" key="2">
    <source>
        <dbReference type="ARBA" id="ARBA00022448"/>
    </source>
</evidence>
<keyword evidence="7" id="KW-0547">Nucleotide-binding</keyword>
<dbReference type="AlphaFoldDB" id="A0A4R3HZB1"/>
<dbReference type="Proteomes" id="UP000295793">
    <property type="component" value="Unassembled WGS sequence"/>
</dbReference>
<evidence type="ECO:0000256" key="5">
    <source>
        <dbReference type="ARBA" id="ARBA00022566"/>
    </source>
</evidence>
<comment type="function">
    <text evidence="17">Cyclic nucleotide-regulated potassium channel activated by cAMP.</text>
</comment>
<dbReference type="GO" id="GO:0001508">
    <property type="term" value="P:action potential"/>
    <property type="evidence" value="ECO:0007669"/>
    <property type="project" value="TreeGrafter"/>
</dbReference>
<evidence type="ECO:0000259" key="20">
    <source>
        <dbReference type="Pfam" id="PF00520"/>
    </source>
</evidence>
<keyword evidence="14" id="KW-0114">cAMP</keyword>
<reference evidence="21 22" key="1">
    <citation type="submission" date="2019-03" db="EMBL/GenBank/DDBJ databases">
        <title>Genomic Encyclopedia of Archaeal and Bacterial Type Strains, Phase II (KMG-II): from individual species to whole genera.</title>
        <authorList>
            <person name="Goeker M."/>
        </authorList>
    </citation>
    <scope>NUCLEOTIDE SEQUENCE [LARGE SCALE GENOMIC DNA]</scope>
    <source>
        <strain evidence="21 22">DSM 15388</strain>
    </source>
</reference>
<dbReference type="PANTHER" id="PTHR11537">
    <property type="entry name" value="VOLTAGE-GATED POTASSIUM CHANNEL"/>
    <property type="match status" value="1"/>
</dbReference>
<dbReference type="Gene3D" id="1.10.287.70">
    <property type="match status" value="1"/>
</dbReference>
<dbReference type="GO" id="GO:0005249">
    <property type="term" value="F:voltage-gated potassium channel activity"/>
    <property type="evidence" value="ECO:0007669"/>
    <property type="project" value="InterPro"/>
</dbReference>
<evidence type="ECO:0000256" key="16">
    <source>
        <dbReference type="ARBA" id="ARBA00023303"/>
    </source>
</evidence>
<evidence type="ECO:0000256" key="12">
    <source>
        <dbReference type="ARBA" id="ARBA00023065"/>
    </source>
</evidence>
<evidence type="ECO:0000256" key="19">
    <source>
        <dbReference type="SAM" id="Phobius"/>
    </source>
</evidence>
<dbReference type="InterPro" id="IPR027359">
    <property type="entry name" value="Volt_channel_dom_sf"/>
</dbReference>
<evidence type="ECO:0000256" key="9">
    <source>
        <dbReference type="ARBA" id="ARBA00022882"/>
    </source>
</evidence>
<evidence type="ECO:0000256" key="8">
    <source>
        <dbReference type="ARBA" id="ARBA00022826"/>
    </source>
</evidence>
<dbReference type="InterPro" id="IPR028325">
    <property type="entry name" value="VG_K_chnl"/>
</dbReference>
<evidence type="ECO:0000256" key="18">
    <source>
        <dbReference type="ARBA" id="ARBA00060926"/>
    </source>
</evidence>
<evidence type="ECO:0000256" key="13">
    <source>
        <dbReference type="ARBA" id="ARBA00023136"/>
    </source>
</evidence>
<dbReference type="PANTHER" id="PTHR11537:SF254">
    <property type="entry name" value="POTASSIUM VOLTAGE-GATED CHANNEL PROTEIN SHAB"/>
    <property type="match status" value="1"/>
</dbReference>
<protein>
    <submittedName>
        <fullName evidence="21">Voltage-gated potassium channel</fullName>
    </submittedName>
</protein>
<proteinExistence type="inferred from homology"/>
<dbReference type="Pfam" id="PF00520">
    <property type="entry name" value="Ion_trans"/>
    <property type="match status" value="1"/>
</dbReference>
<sequence>MTNTRRKTIARILSVDGKHRLSRIVDIILISLICLNVAAIILESVPSFQQQYRSQLHWFDVFSVAVFTVEYLLRVWSSVELAGYHNDSPTKARLKYMMTPLAVIDLLAIAPFYLSFFFVLDLRFLRVVRLLRVFKLTRYSGAMNLVLSVFKEEANAFLASFVVLMTLLVLASSGIYLIEHDIQPETFGSIPDAMWWAMATLTTVGYGDAVPVTPMGKIFGGIITIIGMGMIALPAGILASGFADQIHRRRSRYEDQLEQVFGDGVITHTEQLHLDELRERLGLTYDDVEELTHEYLKKYQAKLRQCPHCKKPLIQQRKSDVQQE</sequence>
<feature type="transmembrane region" description="Helical" evidence="19">
    <location>
        <begin position="156"/>
        <end position="178"/>
    </location>
</feature>
<dbReference type="Gene3D" id="1.20.120.350">
    <property type="entry name" value="Voltage-gated potassium channels. Chain C"/>
    <property type="match status" value="1"/>
</dbReference>
<evidence type="ECO:0000313" key="22">
    <source>
        <dbReference type="Proteomes" id="UP000295793"/>
    </source>
</evidence>
<evidence type="ECO:0000256" key="1">
    <source>
        <dbReference type="ARBA" id="ARBA00004651"/>
    </source>
</evidence>
<keyword evidence="10" id="KW-0630">Potassium</keyword>
<feature type="transmembrane region" description="Helical" evidence="19">
    <location>
        <begin position="218"/>
        <end position="243"/>
    </location>
</feature>
<keyword evidence="2" id="KW-0813">Transport</keyword>
<keyword evidence="15" id="KW-1071">Ligand-gated ion channel</keyword>
<dbReference type="OrthoDB" id="9813518at2"/>
<organism evidence="21 22">
    <name type="scientific">Reinekea marinisedimentorum</name>
    <dbReference type="NCBI Taxonomy" id="230495"/>
    <lineage>
        <taxon>Bacteria</taxon>
        <taxon>Pseudomonadati</taxon>
        <taxon>Pseudomonadota</taxon>
        <taxon>Gammaproteobacteria</taxon>
        <taxon>Oceanospirillales</taxon>
        <taxon>Saccharospirillaceae</taxon>
        <taxon>Reinekea</taxon>
    </lineage>
</organism>
<evidence type="ECO:0000256" key="11">
    <source>
        <dbReference type="ARBA" id="ARBA00022989"/>
    </source>
</evidence>